<evidence type="ECO:0000313" key="4">
    <source>
        <dbReference type="Proteomes" id="UP000193411"/>
    </source>
</evidence>
<protein>
    <submittedName>
        <fullName evidence="3">Uncharacterized protein</fullName>
    </submittedName>
</protein>
<comment type="caution">
    <text evidence="3">The sequence shown here is derived from an EMBL/GenBank/DDBJ whole genome shotgun (WGS) entry which is preliminary data.</text>
</comment>
<feature type="compositionally biased region" description="Pro residues" evidence="1">
    <location>
        <begin position="216"/>
        <end position="229"/>
    </location>
</feature>
<dbReference type="AlphaFoldDB" id="A0A1Y2HXJ9"/>
<keyword evidence="4" id="KW-1185">Reference proteome</keyword>
<feature type="transmembrane region" description="Helical" evidence="2">
    <location>
        <begin position="118"/>
        <end position="140"/>
    </location>
</feature>
<accession>A0A1Y2HXJ9</accession>
<keyword evidence="2" id="KW-0472">Membrane</keyword>
<evidence type="ECO:0000256" key="1">
    <source>
        <dbReference type="SAM" id="MobiDB-lite"/>
    </source>
</evidence>
<proteinExistence type="predicted"/>
<keyword evidence="2" id="KW-1133">Transmembrane helix</keyword>
<dbReference type="Proteomes" id="UP000193411">
    <property type="component" value="Unassembled WGS sequence"/>
</dbReference>
<evidence type="ECO:0000256" key="2">
    <source>
        <dbReference type="SAM" id="Phobius"/>
    </source>
</evidence>
<dbReference type="EMBL" id="MCFL01000006">
    <property type="protein sequence ID" value="ORZ39239.1"/>
    <property type="molecule type" value="Genomic_DNA"/>
</dbReference>
<feature type="region of interest" description="Disordered" evidence="1">
    <location>
        <begin position="143"/>
        <end position="183"/>
    </location>
</feature>
<organism evidence="3 4">
    <name type="scientific">Catenaria anguillulae PL171</name>
    <dbReference type="NCBI Taxonomy" id="765915"/>
    <lineage>
        <taxon>Eukaryota</taxon>
        <taxon>Fungi</taxon>
        <taxon>Fungi incertae sedis</taxon>
        <taxon>Blastocladiomycota</taxon>
        <taxon>Blastocladiomycetes</taxon>
        <taxon>Blastocladiales</taxon>
        <taxon>Catenariaceae</taxon>
        <taxon>Catenaria</taxon>
    </lineage>
</organism>
<feature type="region of interest" description="Disordered" evidence="1">
    <location>
        <begin position="204"/>
        <end position="229"/>
    </location>
</feature>
<reference evidence="3 4" key="1">
    <citation type="submission" date="2016-07" db="EMBL/GenBank/DDBJ databases">
        <title>Pervasive Adenine N6-methylation of Active Genes in Fungi.</title>
        <authorList>
            <consortium name="DOE Joint Genome Institute"/>
            <person name="Mondo S.J."/>
            <person name="Dannebaum R.O."/>
            <person name="Kuo R.C."/>
            <person name="Labutti K."/>
            <person name="Haridas S."/>
            <person name="Kuo A."/>
            <person name="Salamov A."/>
            <person name="Ahrendt S.R."/>
            <person name="Lipzen A."/>
            <person name="Sullivan W."/>
            <person name="Andreopoulos W.B."/>
            <person name="Clum A."/>
            <person name="Lindquist E."/>
            <person name="Daum C."/>
            <person name="Ramamoorthy G.K."/>
            <person name="Gryganskyi A."/>
            <person name="Culley D."/>
            <person name="Magnuson J.K."/>
            <person name="James T.Y."/>
            <person name="O'Malley M.A."/>
            <person name="Stajich J.E."/>
            <person name="Spatafora J.W."/>
            <person name="Visel A."/>
            <person name="Grigoriev I.V."/>
        </authorList>
    </citation>
    <scope>NUCLEOTIDE SEQUENCE [LARGE SCALE GENOMIC DNA]</scope>
    <source>
        <strain evidence="3 4">PL171</strain>
    </source>
</reference>
<gene>
    <name evidence="3" type="ORF">BCR44DRAFT_1427494</name>
</gene>
<name>A0A1Y2HXJ9_9FUNG</name>
<sequence length="430" mass="45891">MSSTTTRRPFPPFPDPRPTATPVPPPPPPPDDDDEPTSTSTRTTSRTTTTTTTTTSTSSSTTTTTSTTTSSSTSTTTSVTIRAQVPTQTGSSTDLTRNLGPGSSGDSLTESSSSMLPMILMIAGGLVVLIACIGLAVHFYRKRSSRSSGTNGDTAPTRKIKLPGKPVLRPTPMDPSTPAVTRPNSTFLVPLGSNTEAIPPMPPIPASLHQQIRPPSFHPPPPPNSQPPTLPGRIIPIAALPALGAMDPRALSPRLSYTPTTSSATGLDDDFSLQSLVDAWHSVASHLDAYVRRESNILSSLDRTTGNQAMDLAIVNRVRVQRAERLAALATQVVQQLETGLAVGDLRTFTLEATDVLQRVARVYPDMQLFVPRGGMQVQVDEVEVYHHDDAYGESGSEAGQQVSVRCTVFPGWREARTGRIIVRAKVLTE</sequence>
<keyword evidence="2" id="KW-0812">Transmembrane</keyword>
<feature type="compositionally biased region" description="Polar residues" evidence="1">
    <location>
        <begin position="85"/>
        <end position="96"/>
    </location>
</feature>
<feature type="compositionally biased region" description="Pro residues" evidence="1">
    <location>
        <begin position="9"/>
        <end position="29"/>
    </location>
</feature>
<feature type="region of interest" description="Disordered" evidence="1">
    <location>
        <begin position="1"/>
        <end position="111"/>
    </location>
</feature>
<evidence type="ECO:0000313" key="3">
    <source>
        <dbReference type="EMBL" id="ORZ39239.1"/>
    </source>
</evidence>
<dbReference type="STRING" id="765915.A0A1Y2HXJ9"/>
<feature type="compositionally biased region" description="Low complexity" evidence="1">
    <location>
        <begin position="37"/>
        <end position="80"/>
    </location>
</feature>